<dbReference type="Pfam" id="PF03364">
    <property type="entry name" value="Polyketide_cyc"/>
    <property type="match status" value="1"/>
</dbReference>
<evidence type="ECO:0000256" key="3">
    <source>
        <dbReference type="RuleBase" id="RU003616"/>
    </source>
</evidence>
<dbReference type="InterPro" id="IPR008978">
    <property type="entry name" value="HSP20-like_chaperone"/>
</dbReference>
<dbReference type="InterPro" id="IPR002068">
    <property type="entry name" value="A-crystallin/Hsp20_dom"/>
</dbReference>
<evidence type="ECO:0000313" key="6">
    <source>
        <dbReference type="EMBL" id="MBK4736342.1"/>
    </source>
</evidence>
<dbReference type="InterPro" id="IPR047137">
    <property type="entry name" value="ORF3"/>
</dbReference>
<dbReference type="SUPFAM" id="SSF49764">
    <property type="entry name" value="HSP20-like chaperones"/>
    <property type="match status" value="1"/>
</dbReference>
<evidence type="ECO:0000256" key="4">
    <source>
        <dbReference type="SAM" id="MobiDB-lite"/>
    </source>
</evidence>
<comment type="caution">
    <text evidence="6">The sequence shown here is derived from an EMBL/GenBank/DDBJ whole genome shotgun (WGS) entry which is preliminary data.</text>
</comment>
<dbReference type="SUPFAM" id="SSF55961">
    <property type="entry name" value="Bet v1-like"/>
    <property type="match status" value="1"/>
</dbReference>
<keyword evidence="7" id="KW-1185">Reference proteome</keyword>
<feature type="domain" description="SHSP" evidence="5">
    <location>
        <begin position="200"/>
        <end position="313"/>
    </location>
</feature>
<dbReference type="InterPro" id="IPR023393">
    <property type="entry name" value="START-like_dom_sf"/>
</dbReference>
<dbReference type="PANTHER" id="PTHR33824">
    <property type="entry name" value="POLYKETIDE CYCLASE/DEHYDRASE AND LIPID TRANSPORT SUPERFAMILY PROTEIN"/>
    <property type="match status" value="1"/>
</dbReference>
<dbReference type="CDD" id="cd07817">
    <property type="entry name" value="SRPBCC_8"/>
    <property type="match status" value="1"/>
</dbReference>
<dbReference type="RefSeq" id="WP_200593708.1">
    <property type="nucleotide sequence ID" value="NZ_JAEPBG010000007.1"/>
</dbReference>
<gene>
    <name evidence="6" type="ORF">JJB74_17105</name>
</gene>
<accession>A0A934SV74</accession>
<evidence type="ECO:0000259" key="5">
    <source>
        <dbReference type="PROSITE" id="PS01031"/>
    </source>
</evidence>
<organism evidence="6 7">
    <name type="scientific">Noviherbaspirillum pedocola</name>
    <dbReference type="NCBI Taxonomy" id="2801341"/>
    <lineage>
        <taxon>Bacteria</taxon>
        <taxon>Pseudomonadati</taxon>
        <taxon>Pseudomonadota</taxon>
        <taxon>Betaproteobacteria</taxon>
        <taxon>Burkholderiales</taxon>
        <taxon>Oxalobacteraceae</taxon>
        <taxon>Noviherbaspirillum</taxon>
    </lineage>
</organism>
<dbReference type="Gene3D" id="3.30.530.20">
    <property type="match status" value="1"/>
</dbReference>
<dbReference type="AlphaFoldDB" id="A0A934SV74"/>
<dbReference type="Gene3D" id="2.60.40.790">
    <property type="match status" value="1"/>
</dbReference>
<feature type="region of interest" description="Disordered" evidence="4">
    <location>
        <begin position="130"/>
        <end position="152"/>
    </location>
</feature>
<comment type="similarity">
    <text evidence="2 3">Belongs to the small heat shock protein (HSP20) family.</text>
</comment>
<evidence type="ECO:0000256" key="2">
    <source>
        <dbReference type="PROSITE-ProRule" id="PRU00285"/>
    </source>
</evidence>
<sequence>MATLEQTIDVNVPVHAAYNQWLRFEDYPRFMEGVREVQERDASHLHWRAERHEQEVEWDTEFIERIPDQLISWREIDGRHRGSLAFEPLRPNVTRLRMHMEFDAIPIDKEGAMTQRIAQDLARFRQMVEAQNGSDTAQEAQGDSAHARSESRSGAQAWLRSQFAGWEDPMALVKKMTEEMDGLFSRYIGRPIAARFGEGGVAGKWMPAVEITQRDDRLLICIDLPGIPRQDVQLLIQRDKVTVEGERREPPARPEVPGFRRSERSYGPFHRSIPLPEGVNADTAEAAMRDGVLEISFAMPDPSAVGGRRVDIG</sequence>
<evidence type="ECO:0000313" key="7">
    <source>
        <dbReference type="Proteomes" id="UP000622890"/>
    </source>
</evidence>
<dbReference type="Pfam" id="PF00011">
    <property type="entry name" value="HSP20"/>
    <property type="match status" value="1"/>
</dbReference>
<dbReference type="Proteomes" id="UP000622890">
    <property type="component" value="Unassembled WGS sequence"/>
</dbReference>
<evidence type="ECO:0000256" key="1">
    <source>
        <dbReference type="ARBA" id="ARBA00008918"/>
    </source>
</evidence>
<feature type="region of interest" description="Disordered" evidence="4">
    <location>
        <begin position="245"/>
        <end position="264"/>
    </location>
</feature>
<protein>
    <submittedName>
        <fullName evidence="6">Hsp20 family protein</fullName>
    </submittedName>
</protein>
<dbReference type="EMBL" id="JAEPBG010000007">
    <property type="protein sequence ID" value="MBK4736342.1"/>
    <property type="molecule type" value="Genomic_DNA"/>
</dbReference>
<feature type="compositionally biased region" description="Polar residues" evidence="4">
    <location>
        <begin position="130"/>
        <end position="141"/>
    </location>
</feature>
<dbReference type="InterPro" id="IPR005031">
    <property type="entry name" value="COQ10_START"/>
</dbReference>
<reference evidence="6" key="1">
    <citation type="submission" date="2021-01" db="EMBL/GenBank/DDBJ databases">
        <title>Genome sequence of strain Noviherbaspirillum sp. DKR-6.</title>
        <authorList>
            <person name="Chaudhary D.K."/>
        </authorList>
    </citation>
    <scope>NUCLEOTIDE SEQUENCE</scope>
    <source>
        <strain evidence="6">DKR-6</strain>
    </source>
</reference>
<comment type="similarity">
    <text evidence="1">Belongs to the ribosome association toxin RatA family.</text>
</comment>
<proteinExistence type="inferred from homology"/>
<dbReference type="PANTHER" id="PTHR33824:SF7">
    <property type="entry name" value="POLYKETIDE CYCLASE_DEHYDRASE AND LIPID TRANSPORT SUPERFAMILY PROTEIN"/>
    <property type="match status" value="1"/>
</dbReference>
<name>A0A934SV74_9BURK</name>
<dbReference type="PROSITE" id="PS01031">
    <property type="entry name" value="SHSP"/>
    <property type="match status" value="1"/>
</dbReference>
<dbReference type="CDD" id="cd06464">
    <property type="entry name" value="ACD_sHsps-like"/>
    <property type="match status" value="1"/>
</dbReference>